<keyword evidence="3" id="KW-1185">Reference proteome</keyword>
<evidence type="ECO:0000313" key="2">
    <source>
        <dbReference type="EMBL" id="MFC2990417.1"/>
    </source>
</evidence>
<dbReference type="EMBL" id="JBHRSQ010000001">
    <property type="protein sequence ID" value="MFC2990417.1"/>
    <property type="molecule type" value="Genomic_DNA"/>
</dbReference>
<sequence length="48" mass="4935">MSAPESSSTDVSPLEVSSAIRVSNAKHGVECGGMPLPDTPAPDAKPWQ</sequence>
<feature type="region of interest" description="Disordered" evidence="1">
    <location>
        <begin position="27"/>
        <end position="48"/>
    </location>
</feature>
<dbReference type="RefSeq" id="WP_379752832.1">
    <property type="nucleotide sequence ID" value="NZ_JBHRSQ010000001.1"/>
</dbReference>
<evidence type="ECO:0000256" key="1">
    <source>
        <dbReference type="SAM" id="MobiDB-lite"/>
    </source>
</evidence>
<reference evidence="3" key="1">
    <citation type="journal article" date="2019" name="Int. J. Syst. Evol. Microbiol.">
        <title>The Global Catalogue of Microorganisms (GCM) 10K type strain sequencing project: providing services to taxonomists for standard genome sequencing and annotation.</title>
        <authorList>
            <consortium name="The Broad Institute Genomics Platform"/>
            <consortium name="The Broad Institute Genome Sequencing Center for Infectious Disease"/>
            <person name="Wu L."/>
            <person name="Ma J."/>
        </authorList>
    </citation>
    <scope>NUCLEOTIDE SEQUENCE [LARGE SCALE GENOMIC DNA]</scope>
    <source>
        <strain evidence="3">KCTC 52660</strain>
    </source>
</reference>
<accession>A0ABV7AZ27</accession>
<proteinExistence type="predicted"/>
<dbReference type="Proteomes" id="UP001595386">
    <property type="component" value="Unassembled WGS sequence"/>
</dbReference>
<comment type="caution">
    <text evidence="2">The sequence shown here is derived from an EMBL/GenBank/DDBJ whole genome shotgun (WGS) entry which is preliminary data.</text>
</comment>
<evidence type="ECO:0000313" key="3">
    <source>
        <dbReference type="Proteomes" id="UP001595386"/>
    </source>
</evidence>
<organism evidence="2 3">
    <name type="scientific">Halomonas tibetensis</name>
    <dbReference type="NCBI Taxonomy" id="2259590"/>
    <lineage>
        <taxon>Bacteria</taxon>
        <taxon>Pseudomonadati</taxon>
        <taxon>Pseudomonadota</taxon>
        <taxon>Gammaproteobacteria</taxon>
        <taxon>Oceanospirillales</taxon>
        <taxon>Halomonadaceae</taxon>
        <taxon>Halomonas</taxon>
    </lineage>
</organism>
<gene>
    <name evidence="2" type="ORF">ACFODV_00035</name>
</gene>
<name>A0ABV7AZ27_9GAMM</name>
<protein>
    <submittedName>
        <fullName evidence="2">Uncharacterized protein</fullName>
    </submittedName>
</protein>